<evidence type="ECO:0000313" key="4">
    <source>
        <dbReference type="Proteomes" id="UP000198424"/>
    </source>
</evidence>
<evidence type="ECO:0000313" key="3">
    <source>
        <dbReference type="Proteomes" id="UP000028712"/>
    </source>
</evidence>
<evidence type="ECO:0000313" key="2">
    <source>
        <dbReference type="EMBL" id="OXA95126.1"/>
    </source>
</evidence>
<dbReference type="Proteomes" id="UP000198424">
    <property type="component" value="Unassembled WGS sequence"/>
</dbReference>
<dbReference type="RefSeq" id="WP_035620658.1">
    <property type="nucleotide sequence ID" value="NZ_JBEWQG010000003.1"/>
</dbReference>
<organism evidence="1 3">
    <name type="scientific">Flavobacterium hydatis</name>
    <name type="common">Cytophaga aquatilis</name>
    <dbReference type="NCBI Taxonomy" id="991"/>
    <lineage>
        <taxon>Bacteria</taxon>
        <taxon>Pseudomonadati</taxon>
        <taxon>Bacteroidota</taxon>
        <taxon>Flavobacteriia</taxon>
        <taxon>Flavobacteriales</taxon>
        <taxon>Flavobacteriaceae</taxon>
        <taxon>Flavobacterium</taxon>
    </lineage>
</organism>
<accession>A0A086AKS7</accession>
<sequence length="148" mass="16670">MKYTFSNPNYVTKDYLTFQILDESGIEIGSAEGAGNKYGDFISVVKIYDSANFKYGIGFAAFQKAFELIDSDFPITTIKASWNKDGEFKDFENGMSTNLLEYSNHKKVMSDIDAAKNTPTGKWCRKLGFVNCTIIRDTSDNVEVNFTK</sequence>
<dbReference type="EMBL" id="JPRM01000010">
    <property type="protein sequence ID" value="KFF17291.1"/>
    <property type="molecule type" value="Genomic_DNA"/>
</dbReference>
<dbReference type="EMBL" id="MUGY01000008">
    <property type="protein sequence ID" value="OXA95126.1"/>
    <property type="molecule type" value="Genomic_DNA"/>
</dbReference>
<name>A0A086AKS7_FLAHY</name>
<dbReference type="Proteomes" id="UP000028712">
    <property type="component" value="Unassembled WGS sequence"/>
</dbReference>
<comment type="caution">
    <text evidence="1">The sequence shown here is derived from an EMBL/GenBank/DDBJ whole genome shotgun (WGS) entry which is preliminary data.</text>
</comment>
<reference evidence="2 4" key="2">
    <citation type="submission" date="2016-11" db="EMBL/GenBank/DDBJ databases">
        <title>Whole genomes of Flavobacteriaceae.</title>
        <authorList>
            <person name="Stine C."/>
            <person name="Li C."/>
            <person name="Tadesse D."/>
        </authorList>
    </citation>
    <scope>NUCLEOTIDE SEQUENCE [LARGE SCALE GENOMIC DNA]</scope>
    <source>
        <strain evidence="2 4">ATCC 29551</strain>
    </source>
</reference>
<keyword evidence="4" id="KW-1185">Reference proteome</keyword>
<gene>
    <name evidence="2" type="ORF">B0A62_09490</name>
    <name evidence="1" type="ORF">IW20_08075</name>
</gene>
<proteinExistence type="predicted"/>
<dbReference type="AlphaFoldDB" id="A0A086AKS7"/>
<evidence type="ECO:0000313" key="1">
    <source>
        <dbReference type="EMBL" id="KFF17291.1"/>
    </source>
</evidence>
<protein>
    <submittedName>
        <fullName evidence="1">Uncharacterized protein</fullName>
    </submittedName>
</protein>
<reference evidence="1 3" key="1">
    <citation type="submission" date="2014-07" db="EMBL/GenBank/DDBJ databases">
        <title>Genome of Flavobacterium hydatis DSM 2063.</title>
        <authorList>
            <person name="Pipes S.E."/>
            <person name="Stropko S.J."/>
            <person name="Newman J.D."/>
        </authorList>
    </citation>
    <scope>NUCLEOTIDE SEQUENCE [LARGE SCALE GENOMIC DNA]</scope>
    <source>
        <strain evidence="1 3">DSM 2063</strain>
    </source>
</reference>
<dbReference type="OrthoDB" id="1332052at2"/>